<protein>
    <submittedName>
        <fullName evidence="1">Uncharacterized protein</fullName>
    </submittedName>
</protein>
<proteinExistence type="predicted"/>
<dbReference type="AlphaFoldDB" id="A0A2U1LED0"/>
<name>A0A2U1LED0_ARTAN</name>
<organism evidence="1 2">
    <name type="scientific">Artemisia annua</name>
    <name type="common">Sweet wormwood</name>
    <dbReference type="NCBI Taxonomy" id="35608"/>
    <lineage>
        <taxon>Eukaryota</taxon>
        <taxon>Viridiplantae</taxon>
        <taxon>Streptophyta</taxon>
        <taxon>Embryophyta</taxon>
        <taxon>Tracheophyta</taxon>
        <taxon>Spermatophyta</taxon>
        <taxon>Magnoliopsida</taxon>
        <taxon>eudicotyledons</taxon>
        <taxon>Gunneridae</taxon>
        <taxon>Pentapetalae</taxon>
        <taxon>asterids</taxon>
        <taxon>campanulids</taxon>
        <taxon>Asterales</taxon>
        <taxon>Asteraceae</taxon>
        <taxon>Asteroideae</taxon>
        <taxon>Anthemideae</taxon>
        <taxon>Artemisiinae</taxon>
        <taxon>Artemisia</taxon>
    </lineage>
</organism>
<evidence type="ECO:0000313" key="1">
    <source>
        <dbReference type="EMBL" id="PWA47348.1"/>
    </source>
</evidence>
<reference evidence="1 2" key="1">
    <citation type="journal article" date="2018" name="Mol. Plant">
        <title>The genome of Artemisia annua provides insight into the evolution of Asteraceae family and artemisinin biosynthesis.</title>
        <authorList>
            <person name="Shen Q."/>
            <person name="Zhang L."/>
            <person name="Liao Z."/>
            <person name="Wang S."/>
            <person name="Yan T."/>
            <person name="Shi P."/>
            <person name="Liu M."/>
            <person name="Fu X."/>
            <person name="Pan Q."/>
            <person name="Wang Y."/>
            <person name="Lv Z."/>
            <person name="Lu X."/>
            <person name="Zhang F."/>
            <person name="Jiang W."/>
            <person name="Ma Y."/>
            <person name="Chen M."/>
            <person name="Hao X."/>
            <person name="Li L."/>
            <person name="Tang Y."/>
            <person name="Lv G."/>
            <person name="Zhou Y."/>
            <person name="Sun X."/>
            <person name="Brodelius P.E."/>
            <person name="Rose J.K.C."/>
            <person name="Tang K."/>
        </authorList>
    </citation>
    <scope>NUCLEOTIDE SEQUENCE [LARGE SCALE GENOMIC DNA]</scope>
    <source>
        <strain evidence="2">cv. Huhao1</strain>
        <tissue evidence="1">Leaf</tissue>
    </source>
</reference>
<dbReference type="EMBL" id="PKPP01009854">
    <property type="protein sequence ID" value="PWA47348.1"/>
    <property type="molecule type" value="Genomic_DNA"/>
</dbReference>
<sequence>MCVRKALYSNPENPQGPELLGEIKVGISSENVADETKESDCKGQTSFELIATEDVDDEIEEIKKSNTIFHQRSVLRVLKRSFESHGRNTNKNKKRYLIVGERDQTCC</sequence>
<accession>A0A2U1LED0</accession>
<dbReference type="OrthoDB" id="8062037at2759"/>
<comment type="caution">
    <text evidence="1">The sequence shown here is derived from an EMBL/GenBank/DDBJ whole genome shotgun (WGS) entry which is preliminary data.</text>
</comment>
<gene>
    <name evidence="1" type="ORF">CTI12_AA500160</name>
</gene>
<dbReference type="Proteomes" id="UP000245207">
    <property type="component" value="Unassembled WGS sequence"/>
</dbReference>
<keyword evidence="2" id="KW-1185">Reference proteome</keyword>
<evidence type="ECO:0000313" key="2">
    <source>
        <dbReference type="Proteomes" id="UP000245207"/>
    </source>
</evidence>